<keyword evidence="2" id="KW-0808">Transferase</keyword>
<evidence type="ECO:0000259" key="3">
    <source>
        <dbReference type="Pfam" id="PF00535"/>
    </source>
</evidence>
<gene>
    <name evidence="4" type="ORF">GHC21_07670</name>
</gene>
<dbReference type="CDD" id="cd00761">
    <property type="entry name" value="Glyco_tranf_GTA_type"/>
    <property type="match status" value="1"/>
</dbReference>
<keyword evidence="5" id="KW-1185">Reference proteome</keyword>
<evidence type="ECO:0000256" key="2">
    <source>
        <dbReference type="ARBA" id="ARBA00022679"/>
    </source>
</evidence>
<dbReference type="RefSeq" id="WP_153742561.1">
    <property type="nucleotide sequence ID" value="NZ_CP045843.1"/>
</dbReference>
<keyword evidence="1" id="KW-0328">Glycosyltransferase</keyword>
<evidence type="ECO:0000313" key="5">
    <source>
        <dbReference type="Proteomes" id="UP000344450"/>
    </source>
</evidence>
<sequence>MVDLISIIVPVYNVEQYLSRCLESLLSQTYQNIEIILVNDGSTDSSGKLCDVYAIKDLRVKVIHKQNGGLSSARNTGLTVAKGKYVGFVDSDDWVTHDAYEYLYSLLIEANADLSISGFIRCHSYDEIYSKELKKDGFSVKEYSQSEYMKKFMKIDSQSIEYYAWNKLYRRDLLLDEQYPVGLTAEDVVGTFRYLLRANKIVQSDKVTNFYYINPQSITADFNIKKAQDLITIWDLVVRESKSCSIYELWAIQNRARIDFTILFHIALSNDYDTLIKEKKFINILIGKLKANKRHLLNSNIPLNRKFFVFLFITNFHYASKIINTVNGFVRR</sequence>
<dbReference type="InterPro" id="IPR001173">
    <property type="entry name" value="Glyco_trans_2-like"/>
</dbReference>
<protein>
    <submittedName>
        <fullName evidence="4">Glycosyltransferase</fullName>
    </submittedName>
</protein>
<dbReference type="SUPFAM" id="SSF53448">
    <property type="entry name" value="Nucleotide-diphospho-sugar transferases"/>
    <property type="match status" value="1"/>
</dbReference>
<dbReference type="Pfam" id="PF00535">
    <property type="entry name" value="Glycos_transf_2"/>
    <property type="match status" value="1"/>
</dbReference>
<organism evidence="4 5">
    <name type="scientific">Kluyvera intermedia</name>
    <name type="common">Enterobacter intermedius</name>
    <dbReference type="NCBI Taxonomy" id="61648"/>
    <lineage>
        <taxon>Bacteria</taxon>
        <taxon>Pseudomonadati</taxon>
        <taxon>Pseudomonadota</taxon>
        <taxon>Gammaproteobacteria</taxon>
        <taxon>Enterobacterales</taxon>
        <taxon>Enterobacteriaceae</taxon>
        <taxon>Kluyvera</taxon>
    </lineage>
</organism>
<feature type="domain" description="Glycosyltransferase 2-like" evidence="3">
    <location>
        <begin position="6"/>
        <end position="174"/>
    </location>
</feature>
<accession>A0ABX6DRF2</accession>
<dbReference type="PANTHER" id="PTHR22916">
    <property type="entry name" value="GLYCOSYLTRANSFERASE"/>
    <property type="match status" value="1"/>
</dbReference>
<evidence type="ECO:0000256" key="1">
    <source>
        <dbReference type="ARBA" id="ARBA00022676"/>
    </source>
</evidence>
<dbReference type="InterPro" id="IPR029044">
    <property type="entry name" value="Nucleotide-diphossugar_trans"/>
</dbReference>
<dbReference type="Proteomes" id="UP000344450">
    <property type="component" value="Chromosome"/>
</dbReference>
<dbReference type="GeneID" id="91972271"/>
<dbReference type="Gene3D" id="3.90.550.10">
    <property type="entry name" value="Spore Coat Polysaccharide Biosynthesis Protein SpsA, Chain A"/>
    <property type="match status" value="1"/>
</dbReference>
<name>A0ABX6DRF2_KLUIN</name>
<proteinExistence type="predicted"/>
<reference evidence="4 5" key="1">
    <citation type="submission" date="2019-10" db="EMBL/GenBank/DDBJ databases">
        <title>Complete genome sequencing of drug resistant plasmids in Kluyvera intermedia.</title>
        <authorList>
            <person name="Ke C."/>
            <person name="Jian S."/>
        </authorList>
    </citation>
    <scope>NUCLEOTIDE SEQUENCE [LARGE SCALE GENOMIC DNA]</scope>
    <source>
        <strain evidence="4 5">N2-1</strain>
    </source>
</reference>
<dbReference type="PANTHER" id="PTHR22916:SF51">
    <property type="entry name" value="GLYCOSYLTRANSFERASE EPSH-RELATED"/>
    <property type="match status" value="1"/>
</dbReference>
<dbReference type="EMBL" id="CP045845">
    <property type="protein sequence ID" value="QGH29555.1"/>
    <property type="molecule type" value="Genomic_DNA"/>
</dbReference>
<evidence type="ECO:0000313" key="4">
    <source>
        <dbReference type="EMBL" id="QGH29555.1"/>
    </source>
</evidence>